<sequence>MGSKSVTNVVTQNSIALNAYIYGYAGHSLVTPHAPLQQLWWTQERIDAKVTADFVASRLRKDERDLLTQPLAFGDGLTDDTYLEWIMEKARRLFLILCEVGAPDQIFGVIDDSWDDEDLPISLDNVERLALSRKKDDQLNRKFYQTQFTFLLRTLSRGAHVDYGPNEVIPIEHVYKLPPAAVLQHWPRIHFPQKPDHVFVRRRISFGEDAELEKDGFLKDIAAAQEIHHAHIAPVWASYTAKGHGFVVSSFVGQHTLRSFIDHRTPPLYMRLSLPERRALLLNWMHCLADAVATMHGHDVTHGAILPSNILIDDHGSVAFSDIGSLKSLQRDKKITPEEIYNYAPPEAHEQSLANLLAPVSSPTKSKNRRASMDSNASSHGSQASTKTARRIHHFANASLSAFDLSYNKAPSEPNTALASSEVADVFSLGCVFLDILTFMIEKKPSSFVKHRTTKHKTPAKSGSRSDSSFHSNLDKLYSWMQHLEAAAMEHEEIHFRAVKPMLGLVKDMVQPVPEARPSAFSVAGRLRDLLADHAGMVNLHCEPHELAVGRLHSGPLSPRSDLHAIPEDGVDDDESVAVDDTCTVADEAKLRYSVADSMMSDTTAVGSMRAWSIRSKSITSAIHEMPMPWTRKNSRDATT</sequence>
<dbReference type="GO" id="GO:0004674">
    <property type="term" value="F:protein serine/threonine kinase activity"/>
    <property type="evidence" value="ECO:0007669"/>
    <property type="project" value="UniProtKB-EC"/>
</dbReference>
<dbReference type="GeneID" id="31012527"/>
<comment type="caution">
    <text evidence="8">The sequence shown here is derived from an EMBL/GenBank/DDBJ whole genome shotgun (WGS) entry which is preliminary data.</text>
</comment>
<dbReference type="OrthoDB" id="4062651at2759"/>
<proteinExistence type="predicted"/>
<keyword evidence="2" id="KW-0808">Transferase</keyword>
<dbReference type="STRING" id="236234.A0A1J9R2V1"/>
<dbReference type="InterPro" id="IPR011009">
    <property type="entry name" value="Kinase-like_dom_sf"/>
</dbReference>
<evidence type="ECO:0000256" key="3">
    <source>
        <dbReference type="ARBA" id="ARBA00022741"/>
    </source>
</evidence>
<feature type="domain" description="Protein kinase" evidence="7">
    <location>
        <begin position="149"/>
        <end position="537"/>
    </location>
</feature>
<dbReference type="PANTHER" id="PTHR43671">
    <property type="entry name" value="SERINE/THREONINE-PROTEIN KINASE NEK"/>
    <property type="match status" value="1"/>
</dbReference>
<keyword evidence="5" id="KW-0067">ATP-binding</keyword>
<dbReference type="InterPro" id="IPR000719">
    <property type="entry name" value="Prot_kinase_dom"/>
</dbReference>
<dbReference type="InterPro" id="IPR050660">
    <property type="entry name" value="NEK_Ser/Thr_kinase"/>
</dbReference>
<evidence type="ECO:0000256" key="6">
    <source>
        <dbReference type="SAM" id="MobiDB-lite"/>
    </source>
</evidence>
<keyword evidence="4 8" id="KW-0418">Kinase</keyword>
<dbReference type="AlphaFoldDB" id="A0A1J9R2V1"/>
<dbReference type="SMART" id="SM00220">
    <property type="entry name" value="S_TKc"/>
    <property type="match status" value="1"/>
</dbReference>
<gene>
    <name evidence="8" type="ORF">BKCO1_2000084</name>
</gene>
<dbReference type="SUPFAM" id="SSF56112">
    <property type="entry name" value="Protein kinase-like (PK-like)"/>
    <property type="match status" value="1"/>
</dbReference>
<name>A0A1J9R2V1_9PEZI</name>
<feature type="compositionally biased region" description="Polar residues" evidence="6">
    <location>
        <begin position="373"/>
        <end position="387"/>
    </location>
</feature>
<dbReference type="GO" id="GO:0005524">
    <property type="term" value="F:ATP binding"/>
    <property type="evidence" value="ECO:0007669"/>
    <property type="project" value="UniProtKB-KW"/>
</dbReference>
<keyword evidence="9" id="KW-1185">Reference proteome</keyword>
<dbReference type="Gene3D" id="1.10.510.10">
    <property type="entry name" value="Transferase(Phosphotransferase) domain 1"/>
    <property type="match status" value="1"/>
</dbReference>
<accession>A0A1J9R2V1</accession>
<evidence type="ECO:0000256" key="4">
    <source>
        <dbReference type="ARBA" id="ARBA00022777"/>
    </source>
</evidence>
<evidence type="ECO:0000256" key="1">
    <source>
        <dbReference type="ARBA" id="ARBA00012513"/>
    </source>
</evidence>
<organism evidence="8 9">
    <name type="scientific">Diplodia corticola</name>
    <dbReference type="NCBI Taxonomy" id="236234"/>
    <lineage>
        <taxon>Eukaryota</taxon>
        <taxon>Fungi</taxon>
        <taxon>Dikarya</taxon>
        <taxon>Ascomycota</taxon>
        <taxon>Pezizomycotina</taxon>
        <taxon>Dothideomycetes</taxon>
        <taxon>Dothideomycetes incertae sedis</taxon>
        <taxon>Botryosphaeriales</taxon>
        <taxon>Botryosphaeriaceae</taxon>
        <taxon>Diplodia</taxon>
    </lineage>
</organism>
<evidence type="ECO:0000313" key="9">
    <source>
        <dbReference type="Proteomes" id="UP000183809"/>
    </source>
</evidence>
<evidence type="ECO:0000256" key="2">
    <source>
        <dbReference type="ARBA" id="ARBA00022679"/>
    </source>
</evidence>
<dbReference type="Proteomes" id="UP000183809">
    <property type="component" value="Unassembled WGS sequence"/>
</dbReference>
<dbReference type="PROSITE" id="PS50011">
    <property type="entry name" value="PROTEIN_KINASE_DOM"/>
    <property type="match status" value="1"/>
</dbReference>
<feature type="region of interest" description="Disordered" evidence="6">
    <location>
        <begin position="361"/>
        <end position="388"/>
    </location>
</feature>
<protein>
    <recommendedName>
        <fullName evidence="1">non-specific serine/threonine protein kinase</fullName>
        <ecNumber evidence="1">2.7.11.1</ecNumber>
    </recommendedName>
</protein>
<evidence type="ECO:0000256" key="5">
    <source>
        <dbReference type="ARBA" id="ARBA00022840"/>
    </source>
</evidence>
<dbReference type="Pfam" id="PF00069">
    <property type="entry name" value="Pkinase"/>
    <property type="match status" value="1"/>
</dbReference>
<evidence type="ECO:0000259" key="7">
    <source>
        <dbReference type="PROSITE" id="PS50011"/>
    </source>
</evidence>
<dbReference type="EMBL" id="MNUE01000020">
    <property type="protein sequence ID" value="OJD34936.1"/>
    <property type="molecule type" value="Genomic_DNA"/>
</dbReference>
<keyword evidence="3" id="KW-0547">Nucleotide-binding</keyword>
<reference evidence="8 9" key="1">
    <citation type="submission" date="2016-10" db="EMBL/GenBank/DDBJ databases">
        <title>Proteomics and genomics reveal pathogen-plant mechanisms compatible with a hemibiotrophic lifestyle of Diplodia corticola.</title>
        <authorList>
            <person name="Fernandes I."/>
            <person name="De Jonge R."/>
            <person name="Van De Peer Y."/>
            <person name="Devreese B."/>
            <person name="Alves A."/>
            <person name="Esteves A.C."/>
        </authorList>
    </citation>
    <scope>NUCLEOTIDE SEQUENCE [LARGE SCALE GENOMIC DNA]</scope>
    <source>
        <strain evidence="8 9">CBS 112549</strain>
    </source>
</reference>
<dbReference type="PANTHER" id="PTHR43671:SF13">
    <property type="entry name" value="SERINE_THREONINE-PROTEIN KINASE NEK2"/>
    <property type="match status" value="1"/>
</dbReference>
<evidence type="ECO:0000313" key="8">
    <source>
        <dbReference type="EMBL" id="OJD34936.1"/>
    </source>
</evidence>
<dbReference type="RefSeq" id="XP_020131196.1">
    <property type="nucleotide sequence ID" value="XM_020272268.1"/>
</dbReference>
<dbReference type="EC" id="2.7.11.1" evidence="1"/>